<dbReference type="EC" id="1.14.13.196" evidence="4"/>
<dbReference type="GO" id="GO:0016491">
    <property type="term" value="F:oxidoreductase activity"/>
    <property type="evidence" value="ECO:0007669"/>
    <property type="project" value="UniProtKB-KW"/>
</dbReference>
<dbReference type="PRINTS" id="PR00368">
    <property type="entry name" value="FADPNR"/>
</dbReference>
<comment type="similarity">
    <text evidence="3">Belongs to the lysine N(6)-hydroxylase/L-ornithine N(5)-oxygenase family.</text>
</comment>
<name>A0A3A2ZB81_9EURO</name>
<evidence type="ECO:0000256" key="7">
    <source>
        <dbReference type="ARBA" id="ARBA00022827"/>
    </source>
</evidence>
<accession>A0A3A2ZB81</accession>
<keyword evidence="14" id="KW-1185">Reference proteome</keyword>
<keyword evidence="6" id="KW-0285">Flavoprotein</keyword>
<reference evidence="14" key="1">
    <citation type="submission" date="2017-02" db="EMBL/GenBank/DDBJ databases">
        <authorList>
            <person name="Tafer H."/>
            <person name="Lopandic K."/>
        </authorList>
    </citation>
    <scope>NUCLEOTIDE SEQUENCE [LARGE SCALE GENOMIC DNA]</scope>
    <source>
        <strain evidence="14">CBS 366.77</strain>
    </source>
</reference>
<comment type="catalytic activity">
    <reaction evidence="12">
        <text>L-ornithine + NADH + O2 = N(5)-hydroxy-L-ornithine + NAD(+) + H2O</text>
        <dbReference type="Rhea" id="RHEA:41512"/>
        <dbReference type="ChEBI" id="CHEBI:15377"/>
        <dbReference type="ChEBI" id="CHEBI:15379"/>
        <dbReference type="ChEBI" id="CHEBI:46911"/>
        <dbReference type="ChEBI" id="CHEBI:57540"/>
        <dbReference type="ChEBI" id="CHEBI:57945"/>
        <dbReference type="ChEBI" id="CHEBI:78275"/>
        <dbReference type="EC" id="1.14.13.196"/>
    </reaction>
</comment>
<evidence type="ECO:0000256" key="9">
    <source>
        <dbReference type="ARBA" id="ARBA00023002"/>
    </source>
</evidence>
<comment type="catalytic activity">
    <reaction evidence="11">
        <text>L-ornithine + NADPH + O2 = N(5)-hydroxy-L-ornithine + NADP(+) + H2O</text>
        <dbReference type="Rhea" id="RHEA:41508"/>
        <dbReference type="ChEBI" id="CHEBI:15377"/>
        <dbReference type="ChEBI" id="CHEBI:15379"/>
        <dbReference type="ChEBI" id="CHEBI:46911"/>
        <dbReference type="ChEBI" id="CHEBI:57783"/>
        <dbReference type="ChEBI" id="CHEBI:58349"/>
        <dbReference type="ChEBI" id="CHEBI:78275"/>
        <dbReference type="EC" id="1.14.13.196"/>
    </reaction>
</comment>
<keyword evidence="8" id="KW-0521">NADP</keyword>
<dbReference type="InterPro" id="IPR025700">
    <property type="entry name" value="Lys/Orn_oxygenase"/>
</dbReference>
<evidence type="ECO:0000256" key="10">
    <source>
        <dbReference type="ARBA" id="ARBA00030351"/>
    </source>
</evidence>
<proteinExistence type="inferred from homology"/>
<evidence type="ECO:0000256" key="12">
    <source>
        <dbReference type="ARBA" id="ARBA00049248"/>
    </source>
</evidence>
<keyword evidence="9" id="KW-0560">Oxidoreductase</keyword>
<protein>
    <recommendedName>
        <fullName evidence="5">L-ornithine N(5)-monooxygenase</fullName>
        <ecNumber evidence="4">1.14.13.196</ecNumber>
    </recommendedName>
    <alternativeName>
        <fullName evidence="10">L-ornithine N(5)-oxygenase</fullName>
    </alternativeName>
</protein>
<dbReference type="Pfam" id="PF13434">
    <property type="entry name" value="Lys_Orn_oxgnase"/>
    <property type="match status" value="1"/>
</dbReference>
<gene>
    <name evidence="13" type="ORF">PHISCL_07289</name>
</gene>
<sequence>MRSHIQASEENPLLNSTPHDELHDLLCVGFGPASLAIAIALHDALDPALNRSASNTNWRPKVCFLERQKQFAWHSGMLVPGSKMQISFMKDLATMRDPRSSFTFLNYLHQKRRLIHFTNLGTFLPARLEFEDYMRWCATKFSNLVAYGEEVTEVIPNQVDLNGSVVDSFTVRSRNVETGLVTSRTARKVVIAIGGNAKMPPGIPQDPRIMHSSKYCTTLPAMLTNETKPYNIAVLGSGQSAAEIFHDLQRRYPNSRTTLVMRDTALRPSDDSPFVNEIFNPERVDTFFNLSPEERQRALIADKATNYSVVRLELIEEIYHDMYIQRVKNPDETQWQHRILPDRMITSVEPHGPNNRMCLHINSAKPKDATAGKSQETLEVDALW</sequence>
<evidence type="ECO:0000256" key="6">
    <source>
        <dbReference type="ARBA" id="ARBA00022630"/>
    </source>
</evidence>
<evidence type="ECO:0000256" key="2">
    <source>
        <dbReference type="ARBA" id="ARBA00004924"/>
    </source>
</evidence>
<evidence type="ECO:0000256" key="5">
    <source>
        <dbReference type="ARBA" id="ARBA00018612"/>
    </source>
</evidence>
<evidence type="ECO:0000256" key="1">
    <source>
        <dbReference type="ARBA" id="ARBA00001974"/>
    </source>
</evidence>
<dbReference type="Proteomes" id="UP000266188">
    <property type="component" value="Unassembled WGS sequence"/>
</dbReference>
<comment type="caution">
    <text evidence="13">The sequence shown here is derived from an EMBL/GenBank/DDBJ whole genome shotgun (WGS) entry which is preliminary data.</text>
</comment>
<evidence type="ECO:0000313" key="14">
    <source>
        <dbReference type="Proteomes" id="UP000266188"/>
    </source>
</evidence>
<dbReference type="Gene3D" id="3.50.50.60">
    <property type="entry name" value="FAD/NAD(P)-binding domain"/>
    <property type="match status" value="1"/>
</dbReference>
<evidence type="ECO:0000256" key="8">
    <source>
        <dbReference type="ARBA" id="ARBA00022857"/>
    </source>
</evidence>
<dbReference type="STRING" id="2070753.A0A3A2ZB81"/>
<dbReference type="GO" id="GO:0006879">
    <property type="term" value="P:intracellular iron ion homeostasis"/>
    <property type="evidence" value="ECO:0007669"/>
    <property type="project" value="TreeGrafter"/>
</dbReference>
<evidence type="ECO:0000256" key="4">
    <source>
        <dbReference type="ARBA" id="ARBA00012881"/>
    </source>
</evidence>
<comment type="cofactor">
    <cofactor evidence="1">
        <name>FAD</name>
        <dbReference type="ChEBI" id="CHEBI:57692"/>
    </cofactor>
</comment>
<keyword evidence="7" id="KW-0274">FAD</keyword>
<dbReference type="PANTHER" id="PTHR42802:SF1">
    <property type="entry name" value="L-ORNITHINE N(5)-MONOOXYGENASE"/>
    <property type="match status" value="1"/>
</dbReference>
<evidence type="ECO:0000256" key="3">
    <source>
        <dbReference type="ARBA" id="ARBA00007588"/>
    </source>
</evidence>
<comment type="pathway">
    <text evidence="2">Siderophore biosynthesis.</text>
</comment>
<dbReference type="PANTHER" id="PTHR42802">
    <property type="entry name" value="MONOOXYGENASE"/>
    <property type="match status" value="1"/>
</dbReference>
<evidence type="ECO:0000256" key="11">
    <source>
        <dbReference type="ARBA" id="ARBA00047598"/>
    </source>
</evidence>
<dbReference type="EMBL" id="MVGC01000313">
    <property type="protein sequence ID" value="RJE20372.1"/>
    <property type="molecule type" value="Genomic_DNA"/>
</dbReference>
<dbReference type="SUPFAM" id="SSF51905">
    <property type="entry name" value="FAD/NAD(P)-binding domain"/>
    <property type="match status" value="1"/>
</dbReference>
<dbReference type="OrthoDB" id="3519933at2759"/>
<organism evidence="13 14">
    <name type="scientific">Aspergillus sclerotialis</name>
    <dbReference type="NCBI Taxonomy" id="2070753"/>
    <lineage>
        <taxon>Eukaryota</taxon>
        <taxon>Fungi</taxon>
        <taxon>Dikarya</taxon>
        <taxon>Ascomycota</taxon>
        <taxon>Pezizomycotina</taxon>
        <taxon>Eurotiomycetes</taxon>
        <taxon>Eurotiomycetidae</taxon>
        <taxon>Eurotiales</taxon>
        <taxon>Aspergillaceae</taxon>
        <taxon>Aspergillus</taxon>
        <taxon>Aspergillus subgen. Polypaecilum</taxon>
    </lineage>
</organism>
<dbReference type="AlphaFoldDB" id="A0A3A2ZB81"/>
<evidence type="ECO:0000313" key="13">
    <source>
        <dbReference type="EMBL" id="RJE20372.1"/>
    </source>
</evidence>
<dbReference type="InterPro" id="IPR036188">
    <property type="entry name" value="FAD/NAD-bd_sf"/>
</dbReference>